<keyword evidence="3" id="KW-1185">Reference proteome</keyword>
<organism evidence="2 3">
    <name type="scientific">Carya illinoinensis</name>
    <name type="common">Pecan</name>
    <dbReference type="NCBI Taxonomy" id="32201"/>
    <lineage>
        <taxon>Eukaryota</taxon>
        <taxon>Viridiplantae</taxon>
        <taxon>Streptophyta</taxon>
        <taxon>Embryophyta</taxon>
        <taxon>Tracheophyta</taxon>
        <taxon>Spermatophyta</taxon>
        <taxon>Magnoliopsida</taxon>
        <taxon>eudicotyledons</taxon>
        <taxon>Gunneridae</taxon>
        <taxon>Pentapetalae</taxon>
        <taxon>rosids</taxon>
        <taxon>fabids</taxon>
        <taxon>Fagales</taxon>
        <taxon>Juglandaceae</taxon>
        <taxon>Carya</taxon>
    </lineage>
</organism>
<feature type="compositionally biased region" description="Basic and acidic residues" evidence="1">
    <location>
        <begin position="79"/>
        <end position="91"/>
    </location>
</feature>
<feature type="region of interest" description="Disordered" evidence="1">
    <location>
        <begin position="71"/>
        <end position="118"/>
    </location>
</feature>
<feature type="compositionally biased region" description="Basic residues" evidence="1">
    <location>
        <begin position="11"/>
        <end position="23"/>
    </location>
</feature>
<sequence length="118" mass="13100">MHCTDTTGRRSPSRGRRDNRSRRNVATTPTTNQPPITWVIAICTGGLHNTETPPIPTGRMAVEGAFLREEPRQSTLTKESIKHQEKGDRARTSTHPLTIAAMRGAPHGRNPNYSRCLC</sequence>
<reference evidence="2" key="1">
    <citation type="submission" date="2020-12" db="EMBL/GenBank/DDBJ databases">
        <title>WGS assembly of Carya illinoinensis cv. Pawnee.</title>
        <authorList>
            <person name="Platts A."/>
            <person name="Shu S."/>
            <person name="Wright S."/>
            <person name="Barry K."/>
            <person name="Edger P."/>
            <person name="Pires J.C."/>
            <person name="Schmutz J."/>
        </authorList>
    </citation>
    <scope>NUCLEOTIDE SEQUENCE</scope>
    <source>
        <tissue evidence="2">Leaf</tissue>
    </source>
</reference>
<name>A0A8T1NEB9_CARIL</name>
<proteinExistence type="predicted"/>
<feature type="compositionally biased region" description="Polar residues" evidence="1">
    <location>
        <begin position="25"/>
        <end position="34"/>
    </location>
</feature>
<feature type="compositionally biased region" description="Low complexity" evidence="1">
    <location>
        <begin position="1"/>
        <end position="10"/>
    </location>
</feature>
<comment type="caution">
    <text evidence="2">The sequence shown here is derived from an EMBL/GenBank/DDBJ whole genome shotgun (WGS) entry which is preliminary data.</text>
</comment>
<protein>
    <submittedName>
        <fullName evidence="2">Uncharacterized protein</fullName>
    </submittedName>
</protein>
<evidence type="ECO:0000256" key="1">
    <source>
        <dbReference type="SAM" id="MobiDB-lite"/>
    </source>
</evidence>
<gene>
    <name evidence="2" type="ORF">CIPAW_15G109300</name>
</gene>
<evidence type="ECO:0000313" key="2">
    <source>
        <dbReference type="EMBL" id="KAG6627193.1"/>
    </source>
</evidence>
<dbReference type="EMBL" id="CM031823">
    <property type="protein sequence ID" value="KAG6627193.1"/>
    <property type="molecule type" value="Genomic_DNA"/>
</dbReference>
<dbReference type="AlphaFoldDB" id="A0A8T1NEB9"/>
<evidence type="ECO:0000313" key="3">
    <source>
        <dbReference type="Proteomes" id="UP000811609"/>
    </source>
</evidence>
<dbReference type="Proteomes" id="UP000811609">
    <property type="component" value="Chromosome 15"/>
</dbReference>
<feature type="region of interest" description="Disordered" evidence="1">
    <location>
        <begin position="1"/>
        <end position="34"/>
    </location>
</feature>
<accession>A0A8T1NEB9</accession>